<feature type="binding site" evidence="4">
    <location>
        <position position="141"/>
    </location>
    <ligand>
        <name>GTP</name>
        <dbReference type="ChEBI" id="CHEBI:37565"/>
    </ligand>
</feature>
<dbReference type="Pfam" id="PF12327">
    <property type="entry name" value="FtsZ_C"/>
    <property type="match status" value="1"/>
</dbReference>
<dbReference type="GO" id="GO:0005525">
    <property type="term" value="F:GTP binding"/>
    <property type="evidence" value="ECO:0007669"/>
    <property type="project" value="UniProtKB-UniRule"/>
</dbReference>
<organism evidence="8 9">
    <name type="scientific">Candidatus Anaerobiospirillum pullistercoris</name>
    <dbReference type="NCBI Taxonomy" id="2838452"/>
    <lineage>
        <taxon>Bacteria</taxon>
        <taxon>Pseudomonadati</taxon>
        <taxon>Pseudomonadota</taxon>
        <taxon>Gammaproteobacteria</taxon>
        <taxon>Aeromonadales</taxon>
        <taxon>Succinivibrionaceae</taxon>
        <taxon>Anaerobiospirillum</taxon>
    </lineage>
</organism>
<dbReference type="AlphaFoldDB" id="A0A9D2B193"/>
<dbReference type="GO" id="GO:0003924">
    <property type="term" value="F:GTPase activity"/>
    <property type="evidence" value="ECO:0007669"/>
    <property type="project" value="UniProtKB-UniRule"/>
</dbReference>
<dbReference type="NCBIfam" id="TIGR00065">
    <property type="entry name" value="ftsZ"/>
    <property type="match status" value="1"/>
</dbReference>
<dbReference type="Pfam" id="PF00091">
    <property type="entry name" value="Tubulin"/>
    <property type="match status" value="1"/>
</dbReference>
<comment type="subunit">
    <text evidence="4">Homodimer. Polymerizes to form a dynamic ring structure in a strictly GTP-dependent manner. Interacts directly with several other division proteins.</text>
</comment>
<dbReference type="InterPro" id="IPR045061">
    <property type="entry name" value="FtsZ/CetZ"/>
</dbReference>
<dbReference type="CDD" id="cd02201">
    <property type="entry name" value="FtsZ_type1"/>
    <property type="match status" value="1"/>
</dbReference>
<dbReference type="InterPro" id="IPR024757">
    <property type="entry name" value="FtsZ_C"/>
</dbReference>
<dbReference type="Gene3D" id="3.40.50.1440">
    <property type="entry name" value="Tubulin/FtsZ, GTPase domain"/>
    <property type="match status" value="1"/>
</dbReference>
<gene>
    <name evidence="4 8" type="primary">ftsZ</name>
    <name evidence="8" type="ORF">H9850_10165</name>
</gene>
<protein>
    <recommendedName>
        <fullName evidence="4 5">Cell division protein FtsZ</fullName>
    </recommendedName>
</protein>
<dbReference type="InterPro" id="IPR036525">
    <property type="entry name" value="Tubulin/FtsZ_GTPase_sf"/>
</dbReference>
<dbReference type="SUPFAM" id="SSF55307">
    <property type="entry name" value="Tubulin C-terminal domain-like"/>
    <property type="match status" value="1"/>
</dbReference>
<reference evidence="8" key="1">
    <citation type="journal article" date="2021" name="PeerJ">
        <title>Extensive microbial diversity within the chicken gut microbiome revealed by metagenomics and culture.</title>
        <authorList>
            <person name="Gilroy R."/>
            <person name="Ravi A."/>
            <person name="Getino M."/>
            <person name="Pursley I."/>
            <person name="Horton D.L."/>
            <person name="Alikhan N.F."/>
            <person name="Baker D."/>
            <person name="Gharbi K."/>
            <person name="Hall N."/>
            <person name="Watson M."/>
            <person name="Adriaenssens E.M."/>
            <person name="Foster-Nyarko E."/>
            <person name="Jarju S."/>
            <person name="Secka A."/>
            <person name="Antonio M."/>
            <person name="Oren A."/>
            <person name="Chaudhuri R.R."/>
            <person name="La Ragione R."/>
            <person name="Hildebrand F."/>
            <person name="Pallen M.J."/>
        </authorList>
    </citation>
    <scope>NUCLEOTIDE SEQUENCE</scope>
    <source>
        <strain evidence="8">USASDec5-558</strain>
    </source>
</reference>
<keyword evidence="4" id="KW-0131">Cell cycle</keyword>
<dbReference type="GO" id="GO:0043093">
    <property type="term" value="P:FtsZ-dependent cytokinesis"/>
    <property type="evidence" value="ECO:0007669"/>
    <property type="project" value="UniProtKB-UniRule"/>
</dbReference>
<dbReference type="SUPFAM" id="SSF52490">
    <property type="entry name" value="Tubulin nucleotide-binding domain-like"/>
    <property type="match status" value="1"/>
</dbReference>
<sequence>MDSAVSHAHLHKDPIIKVVGVGNGGCNMLQHIINRGLEGVEFIAINTDSLSLHKSTAPLRVQIGVKLSNGLGAGCDPNKGRKAAEESREDIKPLLQGASLVIIIAGMGGGTGTGSSPVIADIAKEVGALTIAVVTRPFCFEGKKHWFQAENYGIIELAKHVDTLIKIEQQKVLESLGTNSSIIDAFNKINEISLHAVSCITDSLHHPGYINLEFGDLETLMRDHGYATVGHAEGKGEKFVEDAVQRAFASFMIDQVDPKSATGLLVVARVNANFPITKYAQLSNEISSYANEEAQIRTSILIDEQLAEDQIILTIVLTGLPEEDSKALFAQYFMNYKYSCARD</sequence>
<dbReference type="GO" id="GO:0032153">
    <property type="term" value="C:cell division site"/>
    <property type="evidence" value="ECO:0007669"/>
    <property type="project" value="UniProtKB-UniRule"/>
</dbReference>
<dbReference type="SMART" id="SM00864">
    <property type="entry name" value="Tubulin"/>
    <property type="match status" value="1"/>
</dbReference>
<dbReference type="Proteomes" id="UP000886829">
    <property type="component" value="Unassembled WGS sequence"/>
</dbReference>
<dbReference type="SMART" id="SM00865">
    <property type="entry name" value="Tubulin_C"/>
    <property type="match status" value="1"/>
</dbReference>
<evidence type="ECO:0000259" key="7">
    <source>
        <dbReference type="SMART" id="SM00865"/>
    </source>
</evidence>
<reference evidence="8" key="2">
    <citation type="submission" date="2021-04" db="EMBL/GenBank/DDBJ databases">
        <authorList>
            <person name="Gilroy R."/>
        </authorList>
    </citation>
    <scope>NUCLEOTIDE SEQUENCE</scope>
    <source>
        <strain evidence="8">USASDec5-558</strain>
    </source>
</reference>
<dbReference type="GO" id="GO:0000917">
    <property type="term" value="P:division septum assembly"/>
    <property type="evidence" value="ECO:0007669"/>
    <property type="project" value="UniProtKB-KW"/>
</dbReference>
<comment type="subcellular location">
    <subcellularLocation>
        <location evidence="4">Cytoplasm</location>
    </subcellularLocation>
    <text evidence="4">Assembles at midcell at the inner surface of the cytoplasmic membrane.</text>
</comment>
<comment type="function">
    <text evidence="4">Essential cell division protein that forms a contractile ring structure (Z ring) at the future cell division site. The regulation of the ring assembly controls the timing and the location of cell division. One of the functions of the FtsZ ring is to recruit other cell division proteins to the septum to produce a new cell wall between the dividing cells. Binds GTP and shows GTPase activity.</text>
</comment>
<dbReference type="HAMAP" id="MF_00909">
    <property type="entry name" value="FtsZ"/>
    <property type="match status" value="1"/>
</dbReference>
<evidence type="ECO:0000256" key="2">
    <source>
        <dbReference type="ARBA" id="ARBA00022741"/>
    </source>
</evidence>
<evidence type="ECO:0000256" key="1">
    <source>
        <dbReference type="ARBA" id="ARBA00009690"/>
    </source>
</evidence>
<dbReference type="InterPro" id="IPR003008">
    <property type="entry name" value="Tubulin_FtsZ_GTPase"/>
</dbReference>
<feature type="domain" description="Tubulin/FtsZ GTPase" evidence="6">
    <location>
        <begin position="15"/>
        <end position="208"/>
    </location>
</feature>
<keyword evidence="4 8" id="KW-0132">Cell division</keyword>
<dbReference type="PANTHER" id="PTHR30314">
    <property type="entry name" value="CELL DIVISION PROTEIN FTSZ-RELATED"/>
    <property type="match status" value="1"/>
</dbReference>
<dbReference type="GO" id="GO:0051258">
    <property type="term" value="P:protein polymerization"/>
    <property type="evidence" value="ECO:0007669"/>
    <property type="project" value="UniProtKB-UniRule"/>
</dbReference>
<comment type="caution">
    <text evidence="4">Lacks conserved residue(s) required for the propagation of feature annotation.</text>
</comment>
<name>A0A9D2B193_9GAMM</name>
<feature type="binding site" evidence="4">
    <location>
        <position position="190"/>
    </location>
    <ligand>
        <name>GTP</name>
        <dbReference type="ChEBI" id="CHEBI:37565"/>
    </ligand>
</feature>
<keyword evidence="3 4" id="KW-0342">GTP-binding</keyword>
<evidence type="ECO:0000259" key="6">
    <source>
        <dbReference type="SMART" id="SM00864"/>
    </source>
</evidence>
<dbReference type="GO" id="GO:0005737">
    <property type="term" value="C:cytoplasm"/>
    <property type="evidence" value="ECO:0007669"/>
    <property type="project" value="UniProtKB-SubCell"/>
</dbReference>
<evidence type="ECO:0000313" key="8">
    <source>
        <dbReference type="EMBL" id="HIX57817.1"/>
    </source>
</evidence>
<dbReference type="PRINTS" id="PR00423">
    <property type="entry name" value="CELLDVISFTSZ"/>
</dbReference>
<feature type="domain" description="Tubulin/FtsZ 2-layer sandwich" evidence="7">
    <location>
        <begin position="210"/>
        <end position="329"/>
    </location>
</feature>
<evidence type="ECO:0000256" key="3">
    <source>
        <dbReference type="ARBA" id="ARBA00023134"/>
    </source>
</evidence>
<evidence type="ECO:0000313" key="9">
    <source>
        <dbReference type="Proteomes" id="UP000886829"/>
    </source>
</evidence>
<comment type="caution">
    <text evidence="8">The sequence shown here is derived from an EMBL/GenBank/DDBJ whole genome shotgun (WGS) entry which is preliminary data.</text>
</comment>
<proteinExistence type="inferred from homology"/>
<dbReference type="PANTHER" id="PTHR30314:SF3">
    <property type="entry name" value="MITOCHONDRIAL DIVISION PROTEIN FSZA"/>
    <property type="match status" value="1"/>
</dbReference>
<evidence type="ECO:0000256" key="5">
    <source>
        <dbReference type="NCBIfam" id="TIGR00065"/>
    </source>
</evidence>
<feature type="binding site" evidence="4">
    <location>
        <begin position="110"/>
        <end position="112"/>
    </location>
    <ligand>
        <name>GTP</name>
        <dbReference type="ChEBI" id="CHEBI:37565"/>
    </ligand>
</feature>
<dbReference type="InterPro" id="IPR000158">
    <property type="entry name" value="Cell_div_FtsZ"/>
</dbReference>
<accession>A0A9D2B193</accession>
<dbReference type="EMBL" id="DXEV01000201">
    <property type="protein sequence ID" value="HIX57817.1"/>
    <property type="molecule type" value="Genomic_DNA"/>
</dbReference>
<dbReference type="InterPro" id="IPR008280">
    <property type="entry name" value="Tub_FtsZ_C"/>
</dbReference>
<comment type="similarity">
    <text evidence="1 4">Belongs to the FtsZ family.</text>
</comment>
<keyword evidence="2 4" id="KW-0547">Nucleotide-binding</keyword>
<dbReference type="InterPro" id="IPR018316">
    <property type="entry name" value="Tubulin/FtsZ_2-layer-sand-dom"/>
</dbReference>
<keyword evidence="4" id="KW-0717">Septation</keyword>
<keyword evidence="4" id="KW-0963">Cytoplasm</keyword>
<evidence type="ECO:0000256" key="4">
    <source>
        <dbReference type="HAMAP-Rule" id="MF_00909"/>
    </source>
</evidence>